<accession>A0A4Z0QY22</accession>
<keyword evidence="2" id="KW-1185">Reference proteome</keyword>
<dbReference type="AlphaFoldDB" id="A0A4Z0QY22"/>
<organism evidence="1 2">
    <name type="scientific">Desulfosporosinus fructosivorans</name>
    <dbReference type="NCBI Taxonomy" id="2018669"/>
    <lineage>
        <taxon>Bacteria</taxon>
        <taxon>Bacillati</taxon>
        <taxon>Bacillota</taxon>
        <taxon>Clostridia</taxon>
        <taxon>Eubacteriales</taxon>
        <taxon>Desulfitobacteriaceae</taxon>
        <taxon>Desulfosporosinus</taxon>
    </lineage>
</organism>
<name>A0A4Z0QY22_9FIRM</name>
<evidence type="ECO:0000313" key="1">
    <source>
        <dbReference type="EMBL" id="TGE34873.1"/>
    </source>
</evidence>
<gene>
    <name evidence="1" type="ORF">E4K67_28360</name>
</gene>
<protein>
    <submittedName>
        <fullName evidence="1">CRISPR-associated DxTHG motif protein</fullName>
    </submittedName>
</protein>
<evidence type="ECO:0000313" key="2">
    <source>
        <dbReference type="Proteomes" id="UP000298460"/>
    </source>
</evidence>
<sequence>MPFFTHGVNYLPLKHRLNYNLYLE</sequence>
<dbReference type="Proteomes" id="UP000298460">
    <property type="component" value="Unassembled WGS sequence"/>
</dbReference>
<proteinExistence type="predicted"/>
<reference evidence="1 2" key="1">
    <citation type="submission" date="2019-03" db="EMBL/GenBank/DDBJ databases">
        <title>Draft Genome Sequence of Desulfosporosinus fructosivorans Strain 63.6F, Isolated from Marine Sediment in the Baltic Sea.</title>
        <authorList>
            <person name="Hausmann B."/>
            <person name="Vandieken V."/>
            <person name="Pjevac P."/>
            <person name="Schreck K."/>
            <person name="Herbold C.W."/>
            <person name="Loy A."/>
        </authorList>
    </citation>
    <scope>NUCLEOTIDE SEQUENCE [LARGE SCALE GENOMIC DNA]</scope>
    <source>
        <strain evidence="1 2">63.6F</strain>
    </source>
</reference>
<comment type="caution">
    <text evidence="1">The sequence shown here is derived from an EMBL/GenBank/DDBJ whole genome shotgun (WGS) entry which is preliminary data.</text>
</comment>
<dbReference type="EMBL" id="SPQQ01000026">
    <property type="protein sequence ID" value="TGE34873.1"/>
    <property type="molecule type" value="Genomic_DNA"/>
</dbReference>